<dbReference type="KEGG" id="xcb:XC_1790"/>
<accession>A0A0H2X8A2</accession>
<reference evidence="4 5" key="1">
    <citation type="journal article" date="2005" name="Genome Res.">
        <title>Comparative and functional genomic analyses of the pathogenicity of phytopathogen Xanthomonas campestris pv. campestris.</title>
        <authorList>
            <person name="Qian W."/>
            <person name="Jia Y."/>
            <person name="Ren S.X."/>
            <person name="He Y.Q."/>
            <person name="Feng J.X."/>
            <person name="Lu L.F."/>
            <person name="Sun Q."/>
            <person name="Ying G."/>
            <person name="Tang D.J."/>
            <person name="Tang H."/>
            <person name="Wu W."/>
            <person name="Hao P."/>
            <person name="Wang L."/>
            <person name="Jiang B.L."/>
            <person name="Zeng S."/>
            <person name="Gu W.Y."/>
            <person name="Lu G."/>
            <person name="Rong L."/>
            <person name="Tian Y."/>
            <person name="Yao Z."/>
            <person name="Fu G."/>
            <person name="Chen B."/>
            <person name="Fang R."/>
            <person name="Qiang B."/>
            <person name="Chen Z."/>
            <person name="Zhao G.P."/>
            <person name="Tang J.L."/>
            <person name="He C."/>
        </authorList>
    </citation>
    <scope>NUCLEOTIDE SEQUENCE [LARGE SCALE GENOMIC DNA]</scope>
    <source>
        <strain evidence="4 5">8004</strain>
    </source>
</reference>
<keyword evidence="1" id="KW-0805">Transcription regulation</keyword>
<dbReference type="SUPFAM" id="SSF46785">
    <property type="entry name" value="Winged helix' DNA-binding domain"/>
    <property type="match status" value="1"/>
</dbReference>
<sequence>MASTAARLLRLIALMQNGRDWPGAALAERLGIHPRSVRRDMERLRELGYPIRAVSGTGGGYRLGHGAAALPLLFEEDEALTVAIALRAAAPAIAGLDDAAARVLTKLDPLLPRRHQQRASAAHAAMASLPTAAPGSLVDASMLTLLAGACRDRTTLQLEYRRHSGEQIRRRVVPALLVNYGRRWYLLAWDCERQDWRTLRADRIDQAQPTGMQAQARALPDEPLQLLRKAIGEAPFPHRARVRLRGSLQELAARVPPWLGALEADGTDHCWLGLGAPSLPALAANLLLLEEPFEALAPDHLRAPLCEALTQLRTRLEHLPASTGEDTWQVPGKLGHSAA</sequence>
<evidence type="ECO:0000256" key="1">
    <source>
        <dbReference type="ARBA" id="ARBA00023015"/>
    </source>
</evidence>
<dbReference type="EMBL" id="CP000050">
    <property type="protein sequence ID" value="AAY48853.1"/>
    <property type="molecule type" value="Genomic_DNA"/>
</dbReference>
<dbReference type="InterPro" id="IPR036390">
    <property type="entry name" value="WH_DNA-bd_sf"/>
</dbReference>
<dbReference type="InterPro" id="IPR013196">
    <property type="entry name" value="HTH_11"/>
</dbReference>
<dbReference type="InterPro" id="IPR026881">
    <property type="entry name" value="WYL_dom"/>
</dbReference>
<protein>
    <submittedName>
        <fullName evidence="4">Repressor</fullName>
    </submittedName>
</protein>
<dbReference type="RefSeq" id="WP_011037469.1">
    <property type="nucleotide sequence ID" value="NC_007086.1"/>
</dbReference>
<evidence type="ECO:0000313" key="4">
    <source>
        <dbReference type="EMBL" id="AAY48853.1"/>
    </source>
</evidence>
<dbReference type="PROSITE" id="PS52050">
    <property type="entry name" value="WYL"/>
    <property type="match status" value="1"/>
</dbReference>
<keyword evidence="2" id="KW-0804">Transcription</keyword>
<dbReference type="AlphaFoldDB" id="A0A0H2X8A2"/>
<dbReference type="Pfam" id="PF13280">
    <property type="entry name" value="WYL"/>
    <property type="match status" value="1"/>
</dbReference>
<dbReference type="PROSITE" id="PS51000">
    <property type="entry name" value="HTH_DEOR_2"/>
    <property type="match status" value="1"/>
</dbReference>
<proteinExistence type="predicted"/>
<gene>
    <name evidence="4" type="ordered locus">XC_1790</name>
</gene>
<dbReference type="InterPro" id="IPR036388">
    <property type="entry name" value="WH-like_DNA-bd_sf"/>
</dbReference>
<dbReference type="Gene3D" id="1.10.10.10">
    <property type="entry name" value="Winged helix-like DNA-binding domain superfamily/Winged helix DNA-binding domain"/>
    <property type="match status" value="1"/>
</dbReference>
<dbReference type="Pfam" id="PF08279">
    <property type="entry name" value="HTH_11"/>
    <property type="match status" value="1"/>
</dbReference>
<organism evidence="4 5">
    <name type="scientific">Xanthomonas campestris pv. campestris (strain 8004)</name>
    <dbReference type="NCBI Taxonomy" id="314565"/>
    <lineage>
        <taxon>Bacteria</taxon>
        <taxon>Pseudomonadati</taxon>
        <taxon>Pseudomonadota</taxon>
        <taxon>Gammaproteobacteria</taxon>
        <taxon>Lysobacterales</taxon>
        <taxon>Lysobacteraceae</taxon>
        <taxon>Xanthomonas</taxon>
    </lineage>
</organism>
<evidence type="ECO:0000259" key="3">
    <source>
        <dbReference type="PROSITE" id="PS51000"/>
    </source>
</evidence>
<dbReference type="InterPro" id="IPR001034">
    <property type="entry name" value="DeoR_HTH"/>
</dbReference>
<dbReference type="Proteomes" id="UP000000420">
    <property type="component" value="Chromosome"/>
</dbReference>
<dbReference type="HOGENOM" id="CLU_041141_1_0_6"/>
<feature type="domain" description="HTH deoR-type" evidence="3">
    <location>
        <begin position="4"/>
        <end position="59"/>
    </location>
</feature>
<dbReference type="GO" id="GO:0003700">
    <property type="term" value="F:DNA-binding transcription factor activity"/>
    <property type="evidence" value="ECO:0007669"/>
    <property type="project" value="InterPro"/>
</dbReference>
<dbReference type="PANTHER" id="PTHR34580">
    <property type="match status" value="1"/>
</dbReference>
<evidence type="ECO:0000313" key="5">
    <source>
        <dbReference type="Proteomes" id="UP000000420"/>
    </source>
</evidence>
<dbReference type="InterPro" id="IPR051534">
    <property type="entry name" value="CBASS_pafABC_assoc_protein"/>
</dbReference>
<dbReference type="PANTHER" id="PTHR34580:SF3">
    <property type="entry name" value="PROTEIN PAFB"/>
    <property type="match status" value="1"/>
</dbReference>
<name>A0A0H2X8A2_XANC8</name>
<evidence type="ECO:0000256" key="2">
    <source>
        <dbReference type="ARBA" id="ARBA00023163"/>
    </source>
</evidence>